<keyword evidence="5" id="KW-1185">Reference proteome</keyword>
<comment type="function">
    <text evidence="1">Involved in coproporphyrin-dependent heme b biosynthesis. Catalyzes the insertion of ferrous iron into coproporphyrin III to form Fe-coproporphyrin III.</text>
</comment>
<dbReference type="EC" id="4.99.1.9" evidence="1"/>
<evidence type="ECO:0000256" key="3">
    <source>
        <dbReference type="SAM" id="MobiDB-lite"/>
    </source>
</evidence>
<keyword evidence="1" id="KW-0479">Metal-binding</keyword>
<comment type="similarity">
    <text evidence="1 2">Belongs to the ferrochelatase family.</text>
</comment>
<feature type="region of interest" description="Disordered" evidence="3">
    <location>
        <begin position="1"/>
        <end position="27"/>
    </location>
</feature>
<dbReference type="Pfam" id="PF00762">
    <property type="entry name" value="Ferrochelatase"/>
    <property type="match status" value="1"/>
</dbReference>
<keyword evidence="1" id="KW-0963">Cytoplasm</keyword>
<protein>
    <recommendedName>
        <fullName evidence="1">Coproporphyrin III ferrochelatase</fullName>
        <ecNumber evidence="1">4.99.1.9</ecNumber>
    </recommendedName>
</protein>
<comment type="pathway">
    <text evidence="1">Porphyrin-containing compound metabolism; protoheme biosynthesis.</text>
</comment>
<dbReference type="Gene3D" id="3.40.50.1400">
    <property type="match status" value="2"/>
</dbReference>
<sequence length="413" mass="43247">MPPADTPDATDGPAATDPAGRPARVSAGAGLDPYDAVLLLSFGGPDEPDDVMPFLRNVTSGRGIPDERLAAVAEHYHHFGGRSPINDQNRALLQALRHEVAARGLDVPVAWGNRNWDPYVTDALRDLHEGGARRVLVVATSAYASYSGCRQYREDLADALVALAREGREIAVDKIRHYFDAPGFVAANADAVEAAWRRLPEDVAAGAELVLVTHSIPTAMAATAGPDGDAYVRQHESVADAVAARVRARTGAPLPSALVYCSRSGPPSQPWTEPDVNDHLEELHARGVPAVVVAPVGFVSDHMEVVYDLDTEARETADRLGLPMERAATAGVDPAFVAALVDLVVERAAVERAAAGRQEAPPRPSAGAQGPSHDVCPVGCCPNLRGARPAACGRDWPGAGALLATAGTTGGGR</sequence>
<comment type="subcellular location">
    <subcellularLocation>
        <location evidence="1">Cytoplasm</location>
    </subcellularLocation>
</comment>
<feature type="compositionally biased region" description="Low complexity" evidence="3">
    <location>
        <begin position="1"/>
        <end position="20"/>
    </location>
</feature>
<feature type="binding site" evidence="1">
    <location>
        <position position="214"/>
    </location>
    <ligand>
        <name>Fe(2+)</name>
        <dbReference type="ChEBI" id="CHEBI:29033"/>
    </ligand>
</feature>
<feature type="region of interest" description="Disordered" evidence="3">
    <location>
        <begin position="354"/>
        <end position="373"/>
    </location>
</feature>
<evidence type="ECO:0000313" key="5">
    <source>
        <dbReference type="Proteomes" id="UP001387100"/>
    </source>
</evidence>
<dbReference type="InterPro" id="IPR033659">
    <property type="entry name" value="Ferrochelatase_N"/>
</dbReference>
<evidence type="ECO:0000313" key="4">
    <source>
        <dbReference type="EMBL" id="MEJ5944510.1"/>
    </source>
</evidence>
<dbReference type="InterPro" id="IPR001015">
    <property type="entry name" value="Ferrochelatase"/>
</dbReference>
<reference evidence="4 5" key="1">
    <citation type="journal article" date="2017" name="Int. J. Syst. Evol. Microbiol.">
        <title>Pseudokineococcus basanitobsidens sp. nov., isolated from volcanic rock.</title>
        <authorList>
            <person name="Lee D.W."/>
            <person name="Park M.Y."/>
            <person name="Kim J.J."/>
            <person name="Kim B.S."/>
        </authorList>
    </citation>
    <scope>NUCLEOTIDE SEQUENCE [LARGE SCALE GENOMIC DNA]</scope>
    <source>
        <strain evidence="4 5">DSM 103726</strain>
    </source>
</reference>
<name>A0ABU8RHI5_9ACTN</name>
<dbReference type="CDD" id="cd03411">
    <property type="entry name" value="Ferrochelatase_N"/>
    <property type="match status" value="1"/>
</dbReference>
<comment type="caution">
    <text evidence="4">The sequence shown here is derived from an EMBL/GenBank/DDBJ whole genome shotgun (WGS) entry which is preliminary data.</text>
</comment>
<comment type="caution">
    <text evidence="1">Lacks conserved residue(s) required for the propagation of feature annotation.</text>
</comment>
<keyword evidence="1" id="KW-0350">Heme biosynthesis</keyword>
<dbReference type="SUPFAM" id="SSF53800">
    <property type="entry name" value="Chelatase"/>
    <property type="match status" value="1"/>
</dbReference>
<dbReference type="PANTHER" id="PTHR11108:SF1">
    <property type="entry name" value="FERROCHELATASE, MITOCHONDRIAL"/>
    <property type="match status" value="1"/>
</dbReference>
<keyword evidence="1" id="KW-0456">Lyase</keyword>
<organism evidence="4 5">
    <name type="scientific">Pseudokineococcus basanitobsidens</name>
    <dbReference type="NCBI Taxonomy" id="1926649"/>
    <lineage>
        <taxon>Bacteria</taxon>
        <taxon>Bacillati</taxon>
        <taxon>Actinomycetota</taxon>
        <taxon>Actinomycetes</taxon>
        <taxon>Kineosporiales</taxon>
        <taxon>Kineosporiaceae</taxon>
        <taxon>Pseudokineococcus</taxon>
    </lineage>
</organism>
<gene>
    <name evidence="1" type="primary">cpfC</name>
    <name evidence="4" type="ORF">WDZ17_04280</name>
</gene>
<proteinExistence type="inferred from homology"/>
<feature type="binding site" evidence="1">
    <location>
        <position position="152"/>
    </location>
    <ligand>
        <name>Fe-coproporphyrin III</name>
        <dbReference type="ChEBI" id="CHEBI:68438"/>
    </ligand>
</feature>
<feature type="binding site" evidence="1">
    <location>
        <position position="304"/>
    </location>
    <ligand>
        <name>Fe(2+)</name>
        <dbReference type="ChEBI" id="CHEBI:29033"/>
    </ligand>
</feature>
<dbReference type="NCBIfam" id="NF000689">
    <property type="entry name" value="PRK00035.2-1"/>
    <property type="match status" value="1"/>
</dbReference>
<keyword evidence="1" id="KW-0408">Iron</keyword>
<dbReference type="NCBIfam" id="TIGR00109">
    <property type="entry name" value="hemH"/>
    <property type="match status" value="1"/>
</dbReference>
<comment type="catalytic activity">
    <reaction evidence="1">
        <text>Fe-coproporphyrin III + 2 H(+) = coproporphyrin III + Fe(2+)</text>
        <dbReference type="Rhea" id="RHEA:49572"/>
        <dbReference type="ChEBI" id="CHEBI:15378"/>
        <dbReference type="ChEBI" id="CHEBI:29033"/>
        <dbReference type="ChEBI" id="CHEBI:68438"/>
        <dbReference type="ChEBI" id="CHEBI:131725"/>
        <dbReference type="EC" id="4.99.1.9"/>
    </reaction>
</comment>
<dbReference type="EMBL" id="JBBIAA010000003">
    <property type="protein sequence ID" value="MEJ5944510.1"/>
    <property type="molecule type" value="Genomic_DNA"/>
</dbReference>
<keyword evidence="1" id="KW-0627">Porphyrin biosynthesis</keyword>
<evidence type="ECO:0000256" key="1">
    <source>
        <dbReference type="HAMAP-Rule" id="MF_00323"/>
    </source>
</evidence>
<dbReference type="HAMAP" id="MF_00323">
    <property type="entry name" value="Ferrochelatase"/>
    <property type="match status" value="1"/>
</dbReference>
<evidence type="ECO:0000256" key="2">
    <source>
        <dbReference type="RuleBase" id="RU004185"/>
    </source>
</evidence>
<dbReference type="PANTHER" id="PTHR11108">
    <property type="entry name" value="FERROCHELATASE"/>
    <property type="match status" value="1"/>
</dbReference>
<accession>A0ABU8RHI5</accession>
<feature type="binding site" evidence="1">
    <location>
        <position position="83"/>
    </location>
    <ligand>
        <name>Fe-coproporphyrin III</name>
        <dbReference type="ChEBI" id="CHEBI:68438"/>
    </ligand>
</feature>
<dbReference type="Proteomes" id="UP001387100">
    <property type="component" value="Unassembled WGS sequence"/>
</dbReference>